<feature type="region of interest" description="Disordered" evidence="1">
    <location>
        <begin position="1"/>
        <end position="22"/>
    </location>
</feature>
<keyword evidence="3" id="KW-1185">Reference proteome</keyword>
<gene>
    <name evidence="2" type="ORF">OESDEN_19535</name>
</gene>
<reference evidence="2 3" key="1">
    <citation type="submission" date="2014-03" db="EMBL/GenBank/DDBJ databases">
        <title>Draft genome of the hookworm Oesophagostomum dentatum.</title>
        <authorList>
            <person name="Mitreva M."/>
        </authorList>
    </citation>
    <scope>NUCLEOTIDE SEQUENCE [LARGE SCALE GENOMIC DNA]</scope>
    <source>
        <strain evidence="2 3">OD-Hann</strain>
    </source>
</reference>
<proteinExistence type="predicted"/>
<accession>A0A0B1SA63</accession>
<dbReference type="Proteomes" id="UP000053660">
    <property type="component" value="Unassembled WGS sequence"/>
</dbReference>
<evidence type="ECO:0000313" key="2">
    <source>
        <dbReference type="EMBL" id="KHJ80786.1"/>
    </source>
</evidence>
<organism evidence="2 3">
    <name type="scientific">Oesophagostomum dentatum</name>
    <name type="common">Nodular worm</name>
    <dbReference type="NCBI Taxonomy" id="61180"/>
    <lineage>
        <taxon>Eukaryota</taxon>
        <taxon>Metazoa</taxon>
        <taxon>Ecdysozoa</taxon>
        <taxon>Nematoda</taxon>
        <taxon>Chromadorea</taxon>
        <taxon>Rhabditida</taxon>
        <taxon>Rhabditina</taxon>
        <taxon>Rhabditomorpha</taxon>
        <taxon>Strongyloidea</taxon>
        <taxon>Strongylidae</taxon>
        <taxon>Oesophagostomum</taxon>
    </lineage>
</organism>
<dbReference type="EMBL" id="KN599072">
    <property type="protein sequence ID" value="KHJ80786.1"/>
    <property type="molecule type" value="Genomic_DNA"/>
</dbReference>
<evidence type="ECO:0000313" key="3">
    <source>
        <dbReference type="Proteomes" id="UP000053660"/>
    </source>
</evidence>
<dbReference type="AlphaFoldDB" id="A0A0B1SA63"/>
<evidence type="ECO:0000256" key="1">
    <source>
        <dbReference type="SAM" id="MobiDB-lite"/>
    </source>
</evidence>
<sequence length="102" mass="11330">MQVTTDIKPHHKSHRLGPTEKVEEEVKEAAKNIPLVSEVSASGRPADTMYDRRRKIPLRAQLMMASGPMNGPEIAYYPWDDVKETDAQAKGKVAAQEVESKG</sequence>
<name>A0A0B1SA63_OESDE</name>
<dbReference type="OrthoDB" id="5874002at2759"/>
<protein>
    <submittedName>
        <fullName evidence="2">Uncharacterized protein</fullName>
    </submittedName>
</protein>